<gene>
    <name evidence="3" type="ORF">OU798_10150</name>
</gene>
<keyword evidence="4" id="KW-1185">Reference proteome</keyword>
<feature type="domain" description="SnoaL-like" evidence="2">
    <location>
        <begin position="38"/>
        <end position="156"/>
    </location>
</feature>
<evidence type="ECO:0000313" key="4">
    <source>
        <dbReference type="Proteomes" id="UP001145087"/>
    </source>
</evidence>
<dbReference type="Pfam" id="PF13474">
    <property type="entry name" value="SnoaL_3"/>
    <property type="match status" value="1"/>
</dbReference>
<feature type="chain" id="PRO_5040746879" evidence="1">
    <location>
        <begin position="21"/>
        <end position="158"/>
    </location>
</feature>
<dbReference type="InterPro" id="IPR037401">
    <property type="entry name" value="SnoaL-like"/>
</dbReference>
<proteinExistence type="predicted"/>
<evidence type="ECO:0000313" key="3">
    <source>
        <dbReference type="EMBL" id="MCY1720706.1"/>
    </source>
</evidence>
<evidence type="ECO:0000256" key="1">
    <source>
        <dbReference type="SAM" id="SignalP"/>
    </source>
</evidence>
<name>A0A9X3J6P8_9BACT</name>
<reference evidence="3" key="1">
    <citation type="submission" date="2022-11" db="EMBL/GenBank/DDBJ databases">
        <title>Marilongibacter aestuarii gen. nov., sp. nov., isolated from tidal flat sediment.</title>
        <authorList>
            <person name="Jiayan W."/>
        </authorList>
    </citation>
    <scope>NUCLEOTIDE SEQUENCE</scope>
    <source>
        <strain evidence="3">Z1-6</strain>
    </source>
</reference>
<protein>
    <submittedName>
        <fullName evidence="3">Nuclear transport factor 2 family protein</fullName>
    </submittedName>
</protein>
<feature type="signal peptide" evidence="1">
    <location>
        <begin position="1"/>
        <end position="20"/>
    </location>
</feature>
<dbReference type="AlphaFoldDB" id="A0A9X3J6P8"/>
<sequence>MKTICIVSVLLVLLFGSCKNQPHIELTEKQKASIENKVKDLYSHAISNLSKMDMEVWSEPWSQNSPVTVNSGAMYFDSFGEFKDSVTQWFSFREKQNVEILHLDAMAFNPKYVLIKGCNKWDITFKNGDTLNADALATLLWKKEEEGWKIIHLHESWQ</sequence>
<dbReference type="PROSITE" id="PS51257">
    <property type="entry name" value="PROKAR_LIPOPROTEIN"/>
    <property type="match status" value="1"/>
</dbReference>
<dbReference type="RefSeq" id="WP_343333039.1">
    <property type="nucleotide sequence ID" value="NZ_JAPOHD010000020.1"/>
</dbReference>
<keyword evidence="1" id="KW-0732">Signal</keyword>
<dbReference type="InterPro" id="IPR032710">
    <property type="entry name" value="NTF2-like_dom_sf"/>
</dbReference>
<dbReference type="EMBL" id="JAPOHD010000020">
    <property type="protein sequence ID" value="MCY1720706.1"/>
    <property type="molecule type" value="Genomic_DNA"/>
</dbReference>
<organism evidence="3 4">
    <name type="scientific">Draconibacterium aestuarii</name>
    <dbReference type="NCBI Taxonomy" id="2998507"/>
    <lineage>
        <taxon>Bacteria</taxon>
        <taxon>Pseudomonadati</taxon>
        <taxon>Bacteroidota</taxon>
        <taxon>Bacteroidia</taxon>
        <taxon>Marinilabiliales</taxon>
        <taxon>Prolixibacteraceae</taxon>
        <taxon>Draconibacterium</taxon>
    </lineage>
</organism>
<accession>A0A9X3J6P8</accession>
<dbReference type="Proteomes" id="UP001145087">
    <property type="component" value="Unassembled WGS sequence"/>
</dbReference>
<evidence type="ECO:0000259" key="2">
    <source>
        <dbReference type="Pfam" id="PF13474"/>
    </source>
</evidence>
<dbReference type="Gene3D" id="3.10.450.50">
    <property type="match status" value="1"/>
</dbReference>
<dbReference type="SUPFAM" id="SSF54427">
    <property type="entry name" value="NTF2-like"/>
    <property type="match status" value="1"/>
</dbReference>
<comment type="caution">
    <text evidence="3">The sequence shown here is derived from an EMBL/GenBank/DDBJ whole genome shotgun (WGS) entry which is preliminary data.</text>
</comment>